<comment type="caution">
    <text evidence="2">The sequence shown here is derived from an EMBL/GenBank/DDBJ whole genome shotgun (WGS) entry which is preliminary data.</text>
</comment>
<evidence type="ECO:0000313" key="3">
    <source>
        <dbReference type="Proteomes" id="UP000027178"/>
    </source>
</evidence>
<reference evidence="2 3" key="1">
    <citation type="submission" date="2014-05" db="EMBL/GenBank/DDBJ databases">
        <title>Draft Genome Sequence of Kitasatospora cheerisanensis KCTC 2395.</title>
        <authorList>
            <person name="Nam D.H."/>
        </authorList>
    </citation>
    <scope>NUCLEOTIDE SEQUENCE [LARGE SCALE GENOMIC DNA]</scope>
    <source>
        <strain evidence="2 3">KCTC 2395</strain>
    </source>
</reference>
<proteinExistence type="predicted"/>
<name>A0A066YVE1_9ACTN</name>
<feature type="region of interest" description="Disordered" evidence="1">
    <location>
        <begin position="1"/>
        <end position="47"/>
    </location>
</feature>
<dbReference type="Proteomes" id="UP000027178">
    <property type="component" value="Unassembled WGS sequence"/>
</dbReference>
<organism evidence="2 3">
    <name type="scientific">Kitasatospora cheerisanensis KCTC 2395</name>
    <dbReference type="NCBI Taxonomy" id="1348663"/>
    <lineage>
        <taxon>Bacteria</taxon>
        <taxon>Bacillati</taxon>
        <taxon>Actinomycetota</taxon>
        <taxon>Actinomycetes</taxon>
        <taxon>Kitasatosporales</taxon>
        <taxon>Streptomycetaceae</taxon>
        <taxon>Kitasatospora</taxon>
    </lineage>
</organism>
<feature type="compositionally biased region" description="Low complexity" evidence="1">
    <location>
        <begin position="34"/>
        <end position="47"/>
    </location>
</feature>
<keyword evidence="3" id="KW-1185">Reference proteome</keyword>
<dbReference type="HOGENOM" id="CLU_3169137_0_0_11"/>
<evidence type="ECO:0000313" key="2">
    <source>
        <dbReference type="EMBL" id="KDN81900.1"/>
    </source>
</evidence>
<dbReference type="EMBL" id="JNBY01000128">
    <property type="protein sequence ID" value="KDN81900.1"/>
    <property type="molecule type" value="Genomic_DNA"/>
</dbReference>
<gene>
    <name evidence="2" type="ORF">KCH_63390</name>
</gene>
<sequence length="47" mass="5020">MRRPSALIRSLDHGGSIRSRTSTWSNPAARSRRATSPAISATAGQPE</sequence>
<protein>
    <submittedName>
        <fullName evidence="2">Uncharacterized protein</fullName>
    </submittedName>
</protein>
<evidence type="ECO:0000256" key="1">
    <source>
        <dbReference type="SAM" id="MobiDB-lite"/>
    </source>
</evidence>
<dbReference type="AlphaFoldDB" id="A0A066YVE1"/>
<accession>A0A066YVE1</accession>